<protein>
    <recommendedName>
        <fullName evidence="1">Helicase HerA central domain-containing protein</fullName>
    </recommendedName>
</protein>
<evidence type="ECO:0000313" key="3">
    <source>
        <dbReference type="Proteomes" id="UP000002508"/>
    </source>
</evidence>
<dbReference type="PANTHER" id="PTHR30121">
    <property type="entry name" value="UNCHARACTERIZED PROTEIN YJGR-RELATED"/>
    <property type="match status" value="1"/>
</dbReference>
<evidence type="ECO:0000313" key="2">
    <source>
        <dbReference type="EMBL" id="ACL24220.1"/>
    </source>
</evidence>
<organism evidence="2 3">
    <name type="scientific">Chloroflexus aggregans (strain MD-66 / DSM 9485)</name>
    <dbReference type="NCBI Taxonomy" id="326427"/>
    <lineage>
        <taxon>Bacteria</taxon>
        <taxon>Bacillati</taxon>
        <taxon>Chloroflexota</taxon>
        <taxon>Chloroflexia</taxon>
        <taxon>Chloroflexales</taxon>
        <taxon>Chloroflexineae</taxon>
        <taxon>Chloroflexaceae</taxon>
        <taxon>Chloroflexus</taxon>
    </lineage>
</organism>
<keyword evidence="3" id="KW-1185">Reference proteome</keyword>
<dbReference type="OrthoDB" id="9806951at2"/>
<accession>B8G8F8</accession>
<dbReference type="Gene3D" id="3.40.50.300">
    <property type="entry name" value="P-loop containing nucleotide triphosphate hydrolases"/>
    <property type="match status" value="2"/>
</dbReference>
<dbReference type="SUPFAM" id="SSF52540">
    <property type="entry name" value="P-loop containing nucleoside triphosphate hydrolases"/>
    <property type="match status" value="1"/>
</dbReference>
<evidence type="ECO:0000259" key="1">
    <source>
        <dbReference type="Pfam" id="PF01935"/>
    </source>
</evidence>
<dbReference type="Pfam" id="PF01935">
    <property type="entry name" value="DUF87"/>
    <property type="match status" value="1"/>
</dbReference>
<feature type="domain" description="Helicase HerA central" evidence="1">
    <location>
        <begin position="426"/>
        <end position="672"/>
    </location>
</feature>
<dbReference type="InterPro" id="IPR002789">
    <property type="entry name" value="HerA_central"/>
</dbReference>
<dbReference type="EMBL" id="CP001337">
    <property type="protein sequence ID" value="ACL24220.1"/>
    <property type="molecule type" value="Genomic_DNA"/>
</dbReference>
<dbReference type="PANTHER" id="PTHR30121:SF6">
    <property type="entry name" value="SLR6007 PROTEIN"/>
    <property type="match status" value="1"/>
</dbReference>
<dbReference type="AlphaFoldDB" id="B8G8F8"/>
<sequence>MQHGFDQTFWEPKNNKFWEPKNNEFITPRAIFGAEVDGLPDFWDEGLSLEEQNQLMQKVIERQKTFVHALSFLRGTAQFELRMVCDPHAPQRLRLFYLVSVENAGDPELVWRQFHNAFPYDLDFRLRMLTREEVQQICEQPFREPMSLTYYEWVQSPFLVTLGAEIANCWVAPELSTDGSHTLLRTLLQQACPIMIGFTVAPIEVDENVTNVLENWQKLLERVEINLSITVNGLRDDDPRKILVDILKDKLYPMNKPLLDYWLYLINEGSKTPKFQLEIVKNAAQRIIQSKDSLFRWRVHAAVPSDRTIDPVIDRAVTDRLRPRSAGIVSYQCYRCEVDIDKLPVNNVRFIRLDTPERSDDDPARLIIDDIGAAALLQLPILPPGGIPGVRSFPANPFTSWQLEEEDAAHNSIKYIKIGEYIDSRIGLLDKSRVASISLDDLTRHVLITGSTGSGKSTTSKRLITELHRHKVPYLVIEPVKSEYGDLAFADEIADPPYPDFFVPGRFDDPIWFNPFYIRKGVSLNTHLSYLTSCFEAAFPLSDVQSMLLKEVLYEAYREKFAEKSFFISDSVPIEQDLADEDVPSLDDLVKAKETIDKFGYKGELKSNLKAAIELRLQHLQKGIIGSILQPRNKGFPSFENRLKDILQKPTIIQLNQIGNKEEKALIMAFILMAMYEYYEQQTNSESLRHVTLIEEAHVLLENVTRESKEGSANTRGKAIELFADMLAEIRSRGEGLVIVEQLPSKLIPEAIKNTNLKIMHRLTAREDRDILGAAMNFNERQSRFATTLQRGQAIVFREGLSQPALIRVIPIKLQSDIRSEVDEVFLSMGRFEQKERGRVVSGFKFPPELFDCLQQVSDGKKNLEQLFDITGKYLSNKSNKKIKPDDRRAIKWFLYRLTRPYPKYFKLIFG</sequence>
<dbReference type="HOGENOM" id="CLU_319051_0_0_0"/>
<dbReference type="KEGG" id="cag:Cagg_1312"/>
<name>B8G8F8_CHLAD</name>
<dbReference type="InterPro" id="IPR051162">
    <property type="entry name" value="T4SS_component"/>
</dbReference>
<dbReference type="Proteomes" id="UP000002508">
    <property type="component" value="Chromosome"/>
</dbReference>
<proteinExistence type="predicted"/>
<gene>
    <name evidence="2" type="ordered locus">Cagg_1312</name>
</gene>
<dbReference type="STRING" id="326427.Cagg_1312"/>
<dbReference type="eggNOG" id="COG0433">
    <property type="taxonomic scope" value="Bacteria"/>
</dbReference>
<dbReference type="InterPro" id="IPR027417">
    <property type="entry name" value="P-loop_NTPase"/>
</dbReference>
<reference evidence="2" key="1">
    <citation type="submission" date="2008-12" db="EMBL/GenBank/DDBJ databases">
        <title>Complete sequence of Chloroflexus aggregans DSM 9485.</title>
        <authorList>
            <consortium name="US DOE Joint Genome Institute"/>
            <person name="Lucas S."/>
            <person name="Copeland A."/>
            <person name="Lapidus A."/>
            <person name="Glavina del Rio T."/>
            <person name="Dalin E."/>
            <person name="Tice H."/>
            <person name="Pitluck S."/>
            <person name="Foster B."/>
            <person name="Larimer F."/>
            <person name="Land M."/>
            <person name="Hauser L."/>
            <person name="Kyrpides N."/>
            <person name="Mikhailova N."/>
            <person name="Bryant D."/>
            <person name="Richardson P."/>
        </authorList>
    </citation>
    <scope>NUCLEOTIDE SEQUENCE</scope>
    <source>
        <strain evidence="2">DSM 9485</strain>
    </source>
</reference>
<dbReference type="RefSeq" id="WP_012616584.1">
    <property type="nucleotide sequence ID" value="NC_011831.1"/>
</dbReference>